<dbReference type="Proteomes" id="UP001341245">
    <property type="component" value="Unassembled WGS sequence"/>
</dbReference>
<feature type="region of interest" description="Disordered" evidence="1">
    <location>
        <begin position="108"/>
        <end position="143"/>
    </location>
</feature>
<feature type="compositionally biased region" description="Basic and acidic residues" evidence="1">
    <location>
        <begin position="52"/>
        <end position="63"/>
    </location>
</feature>
<evidence type="ECO:0000256" key="1">
    <source>
        <dbReference type="SAM" id="MobiDB-lite"/>
    </source>
</evidence>
<sequence>MATLWEPDDIETVLAQEDYPSRDLSSCTPERSVSLEIHYRVPDALLASEGSSDYKTDHPDHPGCHTSLDDQQYQYDTDTSQPVKSRFFCHSSQQPTHAQSSDLWFQTSHLPTEAPPSGFASSPELAEDVPATPQASASNTHQAPHHNVWAFAQPSPNQPLQGSFPPYTMLGHQPTGHVYTNPPKNVPFALLPRFISWIDEATVRDYLAIAVVRHRDIHDMVEKEYERIARERQDRINEDASVLSFIKEHTKVQKILYEEYDDFPNHMRQAIIHRAVSSINQTIMSIPLKVRASSNWKTKFNAFLTLVWIGRGIVNGIGMLPDAIKAQMAVDSKLVEAVRHVCATMSEPEILDDGARLLEALVDLNTDRGHCFEGLEIVVNSFEKVIKQGRTV</sequence>
<protein>
    <submittedName>
        <fullName evidence="2">Uncharacterized protein</fullName>
    </submittedName>
</protein>
<feature type="region of interest" description="Disordered" evidence="1">
    <location>
        <begin position="49"/>
        <end position="79"/>
    </location>
</feature>
<name>A0ABR0TUT4_AURPU</name>
<proteinExistence type="predicted"/>
<comment type="caution">
    <text evidence="2">The sequence shown here is derived from an EMBL/GenBank/DDBJ whole genome shotgun (WGS) entry which is preliminary data.</text>
</comment>
<feature type="compositionally biased region" description="Polar residues" evidence="1">
    <location>
        <begin position="133"/>
        <end position="142"/>
    </location>
</feature>
<evidence type="ECO:0000313" key="2">
    <source>
        <dbReference type="EMBL" id="KAK6007852.1"/>
    </source>
</evidence>
<keyword evidence="3" id="KW-1185">Reference proteome</keyword>
<organism evidence="2 3">
    <name type="scientific">Aureobasidium pullulans</name>
    <name type="common">Black yeast</name>
    <name type="synonym">Pullularia pullulans</name>
    <dbReference type="NCBI Taxonomy" id="5580"/>
    <lineage>
        <taxon>Eukaryota</taxon>
        <taxon>Fungi</taxon>
        <taxon>Dikarya</taxon>
        <taxon>Ascomycota</taxon>
        <taxon>Pezizomycotina</taxon>
        <taxon>Dothideomycetes</taxon>
        <taxon>Dothideomycetidae</taxon>
        <taxon>Dothideales</taxon>
        <taxon>Saccotheciaceae</taxon>
        <taxon>Aureobasidium</taxon>
    </lineage>
</organism>
<accession>A0ABR0TUT4</accession>
<gene>
    <name evidence="2" type="ORF">QM012_004666</name>
</gene>
<evidence type="ECO:0000313" key="3">
    <source>
        <dbReference type="Proteomes" id="UP001341245"/>
    </source>
</evidence>
<reference evidence="2 3" key="1">
    <citation type="submission" date="2023-11" db="EMBL/GenBank/DDBJ databases">
        <title>Draft genome sequence and annotation of the polyextremotolerant black yeast-like fungus Aureobasidium pullulans NRRL 62042.</title>
        <authorList>
            <person name="Dielentheis-Frenken M.R.E."/>
            <person name="Wibberg D."/>
            <person name="Blank L.M."/>
            <person name="Tiso T."/>
        </authorList>
    </citation>
    <scope>NUCLEOTIDE SEQUENCE [LARGE SCALE GENOMIC DNA]</scope>
    <source>
        <strain evidence="2 3">NRRL 62042</strain>
    </source>
</reference>
<dbReference type="EMBL" id="JASGXD010000002">
    <property type="protein sequence ID" value="KAK6007852.1"/>
    <property type="molecule type" value="Genomic_DNA"/>
</dbReference>
<feature type="compositionally biased region" description="Low complexity" evidence="1">
    <location>
        <begin position="69"/>
        <end position="79"/>
    </location>
</feature>